<dbReference type="Proteomes" id="UP001262835">
    <property type="component" value="Unassembled WGS sequence"/>
</dbReference>
<feature type="region of interest" description="Disordered" evidence="1">
    <location>
        <begin position="35"/>
        <end position="88"/>
    </location>
</feature>
<comment type="caution">
    <text evidence="2">The sequence shown here is derived from an EMBL/GenBank/DDBJ whole genome shotgun (WGS) entry which is preliminary data.</text>
</comment>
<proteinExistence type="predicted"/>
<gene>
    <name evidence="2" type="ORF">Q9S78_02135</name>
</gene>
<protein>
    <submittedName>
        <fullName evidence="2">Uncharacterized protein</fullName>
    </submittedName>
</protein>
<evidence type="ECO:0000313" key="3">
    <source>
        <dbReference type="Proteomes" id="UP001262835"/>
    </source>
</evidence>
<dbReference type="RefSeq" id="WP_311868622.1">
    <property type="nucleotide sequence ID" value="NZ_JAUZVT010000001.1"/>
</dbReference>
<evidence type="ECO:0000256" key="1">
    <source>
        <dbReference type="SAM" id="MobiDB-lite"/>
    </source>
</evidence>
<accession>A0ABU3GFI7</accession>
<dbReference type="EMBL" id="JAUZVT010000001">
    <property type="protein sequence ID" value="MDT3329458.1"/>
    <property type="molecule type" value="Genomic_DNA"/>
</dbReference>
<name>A0ABU3GFI7_9MICO</name>
<keyword evidence="3" id="KW-1185">Reference proteome</keyword>
<organism evidence="2 3">
    <name type="scientific">Microbacterium aquilitoris</name>
    <dbReference type="NCBI Taxonomy" id="3067307"/>
    <lineage>
        <taxon>Bacteria</taxon>
        <taxon>Bacillati</taxon>
        <taxon>Actinomycetota</taxon>
        <taxon>Actinomycetes</taxon>
        <taxon>Micrococcales</taxon>
        <taxon>Microbacteriaceae</taxon>
        <taxon>Microbacterium</taxon>
    </lineage>
</organism>
<evidence type="ECO:0000313" key="2">
    <source>
        <dbReference type="EMBL" id="MDT3329458.1"/>
    </source>
</evidence>
<reference evidence="2 3" key="1">
    <citation type="submission" date="2023-08" db="EMBL/GenBank/DDBJ databases">
        <title>Microbacterium aquilitoris sp. nov. and Microbacterium gwkjibeachense sp. nov., isolated from beach.</title>
        <authorList>
            <person name="Lee S.D."/>
            <person name="Yang H."/>
            <person name="Kim I."/>
        </authorList>
    </citation>
    <scope>NUCLEOTIDE SEQUENCE [LARGE SCALE GENOMIC DNA]</scope>
    <source>
        <strain evidence="2 3">KSW-18</strain>
    </source>
</reference>
<sequence>MRHRFGRAAVEKLLPLAPTVAVLVIGSVLLVSGVEKSSGEPMEDSPAPYSREQQLRNLGVPEDEWQLEEPSFSQQVPQPVGDESESPVQVVSIVVSEEQAD</sequence>